<dbReference type="PANTHER" id="PTHR30176">
    <property type="entry name" value="FERREDOXIN-TYPE PROTEIN NAPH"/>
    <property type="match status" value="1"/>
</dbReference>
<dbReference type="InterPro" id="IPR051684">
    <property type="entry name" value="Electron_Trans/Redox"/>
</dbReference>
<keyword evidence="1" id="KW-0813">Transport</keyword>
<feature type="transmembrane region" description="Helical" evidence="7">
    <location>
        <begin position="256"/>
        <end position="281"/>
    </location>
</feature>
<keyword evidence="5" id="KW-0408">Iron</keyword>
<organism evidence="9 10">
    <name type="scientific">Desulfofustis glycolicus DSM 9705</name>
    <dbReference type="NCBI Taxonomy" id="1121409"/>
    <lineage>
        <taxon>Bacteria</taxon>
        <taxon>Pseudomonadati</taxon>
        <taxon>Thermodesulfobacteriota</taxon>
        <taxon>Desulfobulbia</taxon>
        <taxon>Desulfobulbales</taxon>
        <taxon>Desulfocapsaceae</taxon>
        <taxon>Desulfofustis</taxon>
    </lineage>
</organism>
<evidence type="ECO:0000256" key="7">
    <source>
        <dbReference type="SAM" id="Phobius"/>
    </source>
</evidence>
<feature type="transmembrane region" description="Helical" evidence="7">
    <location>
        <begin position="328"/>
        <end position="346"/>
    </location>
</feature>
<dbReference type="PROSITE" id="PS00198">
    <property type="entry name" value="4FE4S_FER_1"/>
    <property type="match status" value="1"/>
</dbReference>
<dbReference type="InterPro" id="IPR017896">
    <property type="entry name" value="4Fe4S_Fe-S-bd"/>
</dbReference>
<gene>
    <name evidence="9" type="ORF">SAMN02745124_00129</name>
</gene>
<keyword evidence="7" id="KW-0472">Membrane</keyword>
<dbReference type="InterPro" id="IPR017900">
    <property type="entry name" value="4Fe4S_Fe_S_CS"/>
</dbReference>
<dbReference type="Proteomes" id="UP000184139">
    <property type="component" value="Unassembled WGS sequence"/>
</dbReference>
<proteinExistence type="predicted"/>
<keyword evidence="3" id="KW-0479">Metal-binding</keyword>
<dbReference type="GO" id="GO:0046872">
    <property type="term" value="F:metal ion binding"/>
    <property type="evidence" value="ECO:0007669"/>
    <property type="project" value="UniProtKB-KW"/>
</dbReference>
<feature type="transmembrane region" description="Helical" evidence="7">
    <location>
        <begin position="302"/>
        <end position="322"/>
    </location>
</feature>
<protein>
    <submittedName>
        <fullName evidence="9">4Fe-4S binding domain-containing protein</fullName>
    </submittedName>
</protein>
<feature type="transmembrane region" description="Helical" evidence="7">
    <location>
        <begin position="207"/>
        <end position="227"/>
    </location>
</feature>
<evidence type="ECO:0000256" key="1">
    <source>
        <dbReference type="ARBA" id="ARBA00022448"/>
    </source>
</evidence>
<reference evidence="9 10" key="1">
    <citation type="submission" date="2016-11" db="EMBL/GenBank/DDBJ databases">
        <authorList>
            <person name="Jaros S."/>
            <person name="Januszkiewicz K."/>
            <person name="Wedrychowicz H."/>
        </authorList>
    </citation>
    <scope>NUCLEOTIDE SEQUENCE [LARGE SCALE GENOMIC DNA]</scope>
    <source>
        <strain evidence="9 10">DSM 9705</strain>
    </source>
</reference>
<dbReference type="GO" id="GO:0005886">
    <property type="term" value="C:plasma membrane"/>
    <property type="evidence" value="ECO:0007669"/>
    <property type="project" value="TreeGrafter"/>
</dbReference>
<keyword evidence="7" id="KW-1133">Transmembrane helix</keyword>
<feature type="transmembrane region" description="Helical" evidence="7">
    <location>
        <begin position="73"/>
        <end position="95"/>
    </location>
</feature>
<keyword evidence="6" id="KW-0411">Iron-sulfur</keyword>
<keyword evidence="7" id="KW-0812">Transmembrane</keyword>
<dbReference type="Gene3D" id="3.30.70.20">
    <property type="match status" value="1"/>
</dbReference>
<dbReference type="SUPFAM" id="SSF54862">
    <property type="entry name" value="4Fe-4S ferredoxins"/>
    <property type="match status" value="1"/>
</dbReference>
<evidence type="ECO:0000256" key="6">
    <source>
        <dbReference type="ARBA" id="ARBA00023014"/>
    </source>
</evidence>
<dbReference type="AlphaFoldDB" id="A0A1M5S2J8"/>
<accession>A0A1M5S2J8</accession>
<evidence type="ECO:0000256" key="2">
    <source>
        <dbReference type="ARBA" id="ARBA00022485"/>
    </source>
</evidence>
<feature type="transmembrane region" description="Helical" evidence="7">
    <location>
        <begin position="438"/>
        <end position="458"/>
    </location>
</feature>
<dbReference type="Pfam" id="PF12801">
    <property type="entry name" value="Fer4_5"/>
    <property type="match status" value="2"/>
</dbReference>
<keyword evidence="10" id="KW-1185">Reference proteome</keyword>
<evidence type="ECO:0000313" key="10">
    <source>
        <dbReference type="Proteomes" id="UP000184139"/>
    </source>
</evidence>
<keyword evidence="2" id="KW-0004">4Fe-4S</keyword>
<name>A0A1M5S2J8_9BACT</name>
<evidence type="ECO:0000256" key="5">
    <source>
        <dbReference type="ARBA" id="ARBA00023004"/>
    </source>
</evidence>
<keyword evidence="4" id="KW-0249">Electron transport</keyword>
<evidence type="ECO:0000256" key="4">
    <source>
        <dbReference type="ARBA" id="ARBA00022982"/>
    </source>
</evidence>
<dbReference type="GO" id="GO:0051539">
    <property type="term" value="F:4 iron, 4 sulfur cluster binding"/>
    <property type="evidence" value="ECO:0007669"/>
    <property type="project" value="UniProtKB-KW"/>
</dbReference>
<sequence length="460" mass="49713">MIQVKEKEMFRSIIATINRHRIHHNPKQNQTMIPRILTVISLLLLGAHALRTGDINDACFWLLGIGLAVSPWPWTYSALAGLLGFGTFLWVGITVELAQQRLALGLPWLRLAIILGSVTLICFVAGGWNLRRAMQLKSADNLAPGGAFLLTVGGLSLARQMSSLDILLVDRFLPGGGWVAIFLLGVYAALITTVMLDTAQSARWRRIIWTAFSVVFFAQLLLGLAGLEKFLMTGALHLPVPALIAAGPIFRGEGLFMIILFGAAVILVGPAWCSYLCYIGSWDNLAATANRRATPLPSWTRAMRWLICIAVLGLALILGRIGMAAPPAAVLAAGFGLVGVGLMVLWSRRTGTMTHCLTYCPMGLLADLFGRINPWRIKIHDGCNQCGRCSRVCRYNALTPADLAGRRAGFTCSLCGDCISACPDNHLHYTFPGLGDTAARAVFLAVAVSLHALFLGVARL</sequence>
<dbReference type="STRING" id="1121409.SAMN02745124_00129"/>
<evidence type="ECO:0000313" key="9">
    <source>
        <dbReference type="EMBL" id="SHH32671.1"/>
    </source>
</evidence>
<dbReference type="PANTHER" id="PTHR30176:SF3">
    <property type="entry name" value="FERREDOXIN-TYPE PROTEIN NAPH"/>
    <property type="match status" value="1"/>
</dbReference>
<dbReference type="PROSITE" id="PS51379">
    <property type="entry name" value="4FE4S_FER_2"/>
    <property type="match status" value="1"/>
</dbReference>
<dbReference type="EMBL" id="FQXS01000001">
    <property type="protein sequence ID" value="SHH32671.1"/>
    <property type="molecule type" value="Genomic_DNA"/>
</dbReference>
<feature type="domain" description="4Fe-4S ferredoxin-type" evidence="8">
    <location>
        <begin position="375"/>
        <end position="403"/>
    </location>
</feature>
<feature type="transmembrane region" description="Helical" evidence="7">
    <location>
        <begin position="107"/>
        <end position="130"/>
    </location>
</feature>
<evidence type="ECO:0000259" key="8">
    <source>
        <dbReference type="PROSITE" id="PS51379"/>
    </source>
</evidence>
<feature type="transmembrane region" description="Helical" evidence="7">
    <location>
        <begin position="172"/>
        <end position="195"/>
    </location>
</feature>
<evidence type="ECO:0000256" key="3">
    <source>
        <dbReference type="ARBA" id="ARBA00022723"/>
    </source>
</evidence>